<evidence type="ECO:0000313" key="4">
    <source>
        <dbReference type="Proteomes" id="UP000076532"/>
    </source>
</evidence>
<protein>
    <recommendedName>
        <fullName evidence="5">Secreted protein</fullName>
    </recommendedName>
</protein>
<dbReference type="AlphaFoldDB" id="A0A167SQK0"/>
<evidence type="ECO:0008006" key="5">
    <source>
        <dbReference type="Google" id="ProtNLM"/>
    </source>
</evidence>
<feature type="signal peptide" evidence="2">
    <location>
        <begin position="1"/>
        <end position="16"/>
    </location>
</feature>
<feature type="region of interest" description="Disordered" evidence="1">
    <location>
        <begin position="113"/>
        <end position="142"/>
    </location>
</feature>
<evidence type="ECO:0000256" key="1">
    <source>
        <dbReference type="SAM" id="MobiDB-lite"/>
    </source>
</evidence>
<keyword evidence="4" id="KW-1185">Reference proteome</keyword>
<proteinExistence type="predicted"/>
<reference evidence="3 4" key="1">
    <citation type="journal article" date="2016" name="Mol. Biol. Evol.">
        <title>Comparative Genomics of Early-Diverging Mushroom-Forming Fungi Provides Insights into the Origins of Lignocellulose Decay Capabilities.</title>
        <authorList>
            <person name="Nagy L.G."/>
            <person name="Riley R."/>
            <person name="Tritt A."/>
            <person name="Adam C."/>
            <person name="Daum C."/>
            <person name="Floudas D."/>
            <person name="Sun H."/>
            <person name="Yadav J.S."/>
            <person name="Pangilinan J."/>
            <person name="Larsson K.H."/>
            <person name="Matsuura K."/>
            <person name="Barry K."/>
            <person name="Labutti K."/>
            <person name="Kuo R."/>
            <person name="Ohm R.A."/>
            <person name="Bhattacharya S.S."/>
            <person name="Shirouzu T."/>
            <person name="Yoshinaga Y."/>
            <person name="Martin F.M."/>
            <person name="Grigoriev I.V."/>
            <person name="Hibbett D.S."/>
        </authorList>
    </citation>
    <scope>NUCLEOTIDE SEQUENCE [LARGE SCALE GENOMIC DNA]</scope>
    <source>
        <strain evidence="3 4">CBS 109695</strain>
    </source>
</reference>
<sequence length="169" mass="18495">MAARFLALLALHKALRTLIRRPRQEAEVAPRGRRPPLRTRACHQTTRSRLPIRWYVPLLVKVPPGAVSQRQEVHAVLRAVGDVAAVVLGELGGGERVAGDDVVFAALVGGPLEVEQPEPGGPGSRKEGRKKGRGKRRLCGREVDAARERKITLQAQRSSWLAGRSERSS</sequence>
<dbReference type="Proteomes" id="UP000076532">
    <property type="component" value="Unassembled WGS sequence"/>
</dbReference>
<feature type="compositionally biased region" description="Basic residues" evidence="1">
    <location>
        <begin position="127"/>
        <end position="138"/>
    </location>
</feature>
<gene>
    <name evidence="3" type="ORF">FIBSPDRAFT_970394</name>
</gene>
<dbReference type="EMBL" id="KV418931">
    <property type="protein sequence ID" value="KZP02142.1"/>
    <property type="molecule type" value="Genomic_DNA"/>
</dbReference>
<feature type="chain" id="PRO_5007892326" description="Secreted protein" evidence="2">
    <location>
        <begin position="17"/>
        <end position="169"/>
    </location>
</feature>
<accession>A0A167SQK0</accession>
<keyword evidence="2" id="KW-0732">Signal</keyword>
<name>A0A167SQK0_9AGAM</name>
<organism evidence="3 4">
    <name type="scientific">Athelia psychrophila</name>
    <dbReference type="NCBI Taxonomy" id="1759441"/>
    <lineage>
        <taxon>Eukaryota</taxon>
        <taxon>Fungi</taxon>
        <taxon>Dikarya</taxon>
        <taxon>Basidiomycota</taxon>
        <taxon>Agaricomycotina</taxon>
        <taxon>Agaricomycetes</taxon>
        <taxon>Agaricomycetidae</taxon>
        <taxon>Atheliales</taxon>
        <taxon>Atheliaceae</taxon>
        <taxon>Athelia</taxon>
    </lineage>
</organism>
<evidence type="ECO:0000256" key="2">
    <source>
        <dbReference type="SAM" id="SignalP"/>
    </source>
</evidence>
<evidence type="ECO:0000313" key="3">
    <source>
        <dbReference type="EMBL" id="KZP02142.1"/>
    </source>
</evidence>